<feature type="non-terminal residue" evidence="1">
    <location>
        <position position="23"/>
    </location>
</feature>
<dbReference type="Proteomes" id="UP000663868">
    <property type="component" value="Unassembled WGS sequence"/>
</dbReference>
<proteinExistence type="predicted"/>
<name>A0A820PVM7_9BILA</name>
<dbReference type="AlphaFoldDB" id="A0A820PVM7"/>
<sequence length="23" mass="2655">MPSLFQIILCPIFGFLLAFRAEQ</sequence>
<accession>A0A820PVM7</accession>
<protein>
    <submittedName>
        <fullName evidence="1">Uncharacterized protein</fullName>
    </submittedName>
</protein>
<evidence type="ECO:0000313" key="2">
    <source>
        <dbReference type="Proteomes" id="UP000663868"/>
    </source>
</evidence>
<gene>
    <name evidence="1" type="ORF">KXQ929_LOCUS51567</name>
</gene>
<evidence type="ECO:0000313" key="1">
    <source>
        <dbReference type="EMBL" id="CAF4410595.1"/>
    </source>
</evidence>
<comment type="caution">
    <text evidence="1">The sequence shown here is derived from an EMBL/GenBank/DDBJ whole genome shotgun (WGS) entry which is preliminary data.</text>
</comment>
<dbReference type="EMBL" id="CAJOBB010025721">
    <property type="protein sequence ID" value="CAF4410595.1"/>
    <property type="molecule type" value="Genomic_DNA"/>
</dbReference>
<organism evidence="1 2">
    <name type="scientific">Adineta steineri</name>
    <dbReference type="NCBI Taxonomy" id="433720"/>
    <lineage>
        <taxon>Eukaryota</taxon>
        <taxon>Metazoa</taxon>
        <taxon>Spiralia</taxon>
        <taxon>Gnathifera</taxon>
        <taxon>Rotifera</taxon>
        <taxon>Eurotatoria</taxon>
        <taxon>Bdelloidea</taxon>
        <taxon>Adinetida</taxon>
        <taxon>Adinetidae</taxon>
        <taxon>Adineta</taxon>
    </lineage>
</organism>
<reference evidence="1" key="1">
    <citation type="submission" date="2021-02" db="EMBL/GenBank/DDBJ databases">
        <authorList>
            <person name="Nowell W R."/>
        </authorList>
    </citation>
    <scope>NUCLEOTIDE SEQUENCE</scope>
</reference>